<gene>
    <name evidence="2" type="ORF">Zm00014a_020073</name>
</gene>
<dbReference type="EMBL" id="NCVQ01000004">
    <property type="protein sequence ID" value="PWZ30462.1"/>
    <property type="molecule type" value="Genomic_DNA"/>
</dbReference>
<reference evidence="2" key="1">
    <citation type="journal article" date="2018" name="Nat. Genet.">
        <title>Extensive intraspecific gene order and gene structural variations between Mo17 and other maize genomes.</title>
        <authorList>
            <person name="Sun S."/>
            <person name="Zhou Y."/>
            <person name="Chen J."/>
            <person name="Shi J."/>
            <person name="Zhao H."/>
            <person name="Zhao H."/>
            <person name="Song W."/>
            <person name="Zhang M."/>
            <person name="Cui Y."/>
            <person name="Dong X."/>
            <person name="Liu H."/>
            <person name="Ma X."/>
            <person name="Jiao Y."/>
            <person name="Wang B."/>
            <person name="Wei X."/>
            <person name="Stein J.C."/>
            <person name="Glaubitz J.C."/>
            <person name="Lu F."/>
            <person name="Yu G."/>
            <person name="Liang C."/>
            <person name="Fengler K."/>
            <person name="Li B."/>
            <person name="Rafalski A."/>
            <person name="Schnable P.S."/>
            <person name="Ware D.H."/>
            <person name="Buckler E.S."/>
            <person name="Lai J."/>
        </authorList>
    </citation>
    <scope>NUCLEOTIDE SEQUENCE [LARGE SCALE GENOMIC DNA]</scope>
    <source>
        <tissue evidence="2">Seedling</tissue>
    </source>
</reference>
<comment type="caution">
    <text evidence="2">The sequence shown here is derived from an EMBL/GenBank/DDBJ whole genome shotgun (WGS) entry which is preliminary data.</text>
</comment>
<evidence type="ECO:0000313" key="2">
    <source>
        <dbReference type="EMBL" id="PWZ30462.1"/>
    </source>
</evidence>
<name>A0A3L6FB51_MAIZE</name>
<feature type="transmembrane region" description="Helical" evidence="1">
    <location>
        <begin position="20"/>
        <end position="40"/>
    </location>
</feature>
<keyword evidence="1" id="KW-0812">Transmembrane</keyword>
<keyword evidence="1" id="KW-0472">Membrane</keyword>
<evidence type="ECO:0000256" key="1">
    <source>
        <dbReference type="SAM" id="Phobius"/>
    </source>
</evidence>
<dbReference type="Proteomes" id="UP000251960">
    <property type="component" value="Chromosome 3"/>
</dbReference>
<sequence length="74" mass="7955">MNMYNATGPDSFGPSFYSAAWSIVAPSMMVVASGFHSGAIELGRISRSYIVLIPKKPKTSSHRISALSHSRIAL</sequence>
<organism evidence="2">
    <name type="scientific">Zea mays</name>
    <name type="common">Maize</name>
    <dbReference type="NCBI Taxonomy" id="4577"/>
    <lineage>
        <taxon>Eukaryota</taxon>
        <taxon>Viridiplantae</taxon>
        <taxon>Streptophyta</taxon>
        <taxon>Embryophyta</taxon>
        <taxon>Tracheophyta</taxon>
        <taxon>Spermatophyta</taxon>
        <taxon>Magnoliopsida</taxon>
        <taxon>Liliopsida</taxon>
        <taxon>Poales</taxon>
        <taxon>Poaceae</taxon>
        <taxon>PACMAD clade</taxon>
        <taxon>Panicoideae</taxon>
        <taxon>Andropogonodae</taxon>
        <taxon>Andropogoneae</taxon>
        <taxon>Tripsacinae</taxon>
        <taxon>Zea</taxon>
    </lineage>
</organism>
<protein>
    <submittedName>
        <fullName evidence="2">Uncharacterized protein</fullName>
    </submittedName>
</protein>
<dbReference type="AlphaFoldDB" id="A0A3L6FB51"/>
<keyword evidence="1" id="KW-1133">Transmembrane helix</keyword>
<proteinExistence type="predicted"/>
<accession>A0A3L6FB51</accession>